<sequence length="210" mass="22814">MAAAAFDAAYLAAYREKCDEYADAPPSKPLSPARVRAAINKVLQETDVKIGDMQKLLGVNANTWGKFMKNEYKDKTWGATQSGTYWAGTPGEVRKSLRAALSTYKTSVAELARLAGVPYQSFNNFMKASGSHGGSENQAYRPAARISEKLRVKTAKAKTKKRKALEAEMDANPGRAPFLGLDPNKKYWALPGAAFAKDAVGRTTITYGPL</sequence>
<proteinExistence type="predicted"/>
<evidence type="ECO:0000313" key="3">
    <source>
        <dbReference type="Proteomes" id="UP001363151"/>
    </source>
</evidence>
<reference evidence="2 3" key="1">
    <citation type="submission" date="2024-03" db="EMBL/GenBank/DDBJ databases">
        <title>Aureococcus anophagefferens CCMP1851 and Kratosvirus quantuckense: Draft genome of a second virus-susceptible host strain in the model system.</title>
        <authorList>
            <person name="Chase E."/>
            <person name="Truchon A.R."/>
            <person name="Schepens W."/>
            <person name="Wilhelm S.W."/>
        </authorList>
    </citation>
    <scope>NUCLEOTIDE SEQUENCE [LARGE SCALE GENOMIC DNA]</scope>
    <source>
        <strain evidence="2 3">CCMP1851</strain>
    </source>
</reference>
<feature type="domain" description="DUF7726" evidence="1">
    <location>
        <begin position="90"/>
        <end position="144"/>
    </location>
</feature>
<organism evidence="2 3">
    <name type="scientific">Aureococcus anophagefferens</name>
    <name type="common">Harmful bloom alga</name>
    <dbReference type="NCBI Taxonomy" id="44056"/>
    <lineage>
        <taxon>Eukaryota</taxon>
        <taxon>Sar</taxon>
        <taxon>Stramenopiles</taxon>
        <taxon>Ochrophyta</taxon>
        <taxon>Pelagophyceae</taxon>
        <taxon>Pelagomonadales</taxon>
        <taxon>Pelagomonadaceae</taxon>
        <taxon>Aureococcus</taxon>
    </lineage>
</organism>
<dbReference type="PANTHER" id="PTHR42339">
    <property type="entry name" value="HISTONE H1"/>
    <property type="match status" value="1"/>
</dbReference>
<dbReference type="Pfam" id="PF24852">
    <property type="entry name" value="DUF7726"/>
    <property type="match status" value="2"/>
</dbReference>
<evidence type="ECO:0000259" key="1">
    <source>
        <dbReference type="Pfam" id="PF24852"/>
    </source>
</evidence>
<feature type="domain" description="DUF7726" evidence="1">
    <location>
        <begin position="31"/>
        <end position="87"/>
    </location>
</feature>
<keyword evidence="3" id="KW-1185">Reference proteome</keyword>
<dbReference type="PANTHER" id="PTHR42339:SF1">
    <property type="entry name" value="HISTONE H1"/>
    <property type="match status" value="1"/>
</dbReference>
<gene>
    <name evidence="2" type="ORF">SO694_00042161</name>
</gene>
<name>A0ABR1G6E4_AURAN</name>
<dbReference type="InterPro" id="IPR056143">
    <property type="entry name" value="DUF7726"/>
</dbReference>
<dbReference type="Proteomes" id="UP001363151">
    <property type="component" value="Unassembled WGS sequence"/>
</dbReference>
<accession>A0ABR1G6E4</accession>
<protein>
    <recommendedName>
        <fullName evidence="1">DUF7726 domain-containing protein</fullName>
    </recommendedName>
</protein>
<evidence type="ECO:0000313" key="2">
    <source>
        <dbReference type="EMBL" id="KAK7248865.1"/>
    </source>
</evidence>
<comment type="caution">
    <text evidence="2">The sequence shown here is derived from an EMBL/GenBank/DDBJ whole genome shotgun (WGS) entry which is preliminary data.</text>
</comment>
<dbReference type="EMBL" id="JBBJCI010000085">
    <property type="protein sequence ID" value="KAK7248865.1"/>
    <property type="molecule type" value="Genomic_DNA"/>
</dbReference>